<dbReference type="Gene3D" id="1.20.120.160">
    <property type="entry name" value="HPT domain"/>
    <property type="match status" value="1"/>
</dbReference>
<evidence type="ECO:0000313" key="5">
    <source>
        <dbReference type="Proteomes" id="UP000621859"/>
    </source>
</evidence>
<name>A0ABQ2PN50_9NEIS</name>
<feature type="modified residue" description="Phosphohistidine" evidence="2">
    <location>
        <position position="58"/>
    </location>
</feature>
<dbReference type="EMBL" id="BMLY01000003">
    <property type="protein sequence ID" value="GGP26399.1"/>
    <property type="molecule type" value="Genomic_DNA"/>
</dbReference>
<protein>
    <recommendedName>
        <fullName evidence="3">HPt domain-containing protein</fullName>
    </recommendedName>
</protein>
<evidence type="ECO:0000256" key="2">
    <source>
        <dbReference type="PROSITE-ProRule" id="PRU00110"/>
    </source>
</evidence>
<accession>A0ABQ2PN50</accession>
<organism evidence="4 5">
    <name type="scientific">Silvimonas amylolytica</name>
    <dbReference type="NCBI Taxonomy" id="449663"/>
    <lineage>
        <taxon>Bacteria</taxon>
        <taxon>Pseudomonadati</taxon>
        <taxon>Pseudomonadota</taxon>
        <taxon>Betaproteobacteria</taxon>
        <taxon>Neisseriales</taxon>
        <taxon>Chitinibacteraceae</taxon>
        <taxon>Silvimonas</taxon>
    </lineage>
</organism>
<keyword evidence="1" id="KW-0902">Two-component regulatory system</keyword>
<feature type="domain" description="HPt" evidence="3">
    <location>
        <begin position="19"/>
        <end position="109"/>
    </location>
</feature>
<dbReference type="RefSeq" id="WP_188693256.1">
    <property type="nucleotide sequence ID" value="NZ_BMLY01000003.1"/>
</dbReference>
<dbReference type="PROSITE" id="PS50894">
    <property type="entry name" value="HPT"/>
    <property type="match status" value="1"/>
</dbReference>
<dbReference type="Proteomes" id="UP000621859">
    <property type="component" value="Unassembled WGS sequence"/>
</dbReference>
<reference evidence="5" key="1">
    <citation type="journal article" date="2019" name="Int. J. Syst. Evol. Microbiol.">
        <title>The Global Catalogue of Microorganisms (GCM) 10K type strain sequencing project: providing services to taxonomists for standard genome sequencing and annotation.</title>
        <authorList>
            <consortium name="The Broad Institute Genomics Platform"/>
            <consortium name="The Broad Institute Genome Sequencing Center for Infectious Disease"/>
            <person name="Wu L."/>
            <person name="Ma J."/>
        </authorList>
    </citation>
    <scope>NUCLEOTIDE SEQUENCE [LARGE SCALE GENOMIC DNA]</scope>
    <source>
        <strain evidence="5">CGMCC 1.8860</strain>
    </source>
</reference>
<dbReference type="Pfam" id="PF01627">
    <property type="entry name" value="Hpt"/>
    <property type="match status" value="1"/>
</dbReference>
<comment type="caution">
    <text evidence="4">The sequence shown here is derived from an EMBL/GenBank/DDBJ whole genome shotgun (WGS) entry which is preliminary data.</text>
</comment>
<sequence>MPGFSEYSRAAALDMVAGDPALLTELLGVFLADVPARMRLLENAAAAEDLATVLHEAHAIKGACGTIAATGNLQRMQALEYAARSNDGAAVAELWIESLGQMQLLLKDLHLDYEALRRGDSPT</sequence>
<gene>
    <name evidence="4" type="ORF">GCM10010971_22180</name>
</gene>
<keyword evidence="2" id="KW-0597">Phosphoprotein</keyword>
<keyword evidence="5" id="KW-1185">Reference proteome</keyword>
<proteinExistence type="predicted"/>
<evidence type="ECO:0000256" key="1">
    <source>
        <dbReference type="ARBA" id="ARBA00023012"/>
    </source>
</evidence>
<evidence type="ECO:0000259" key="3">
    <source>
        <dbReference type="PROSITE" id="PS50894"/>
    </source>
</evidence>
<dbReference type="SUPFAM" id="SSF47226">
    <property type="entry name" value="Histidine-containing phosphotransfer domain, HPT domain"/>
    <property type="match status" value="1"/>
</dbReference>
<dbReference type="InterPro" id="IPR008207">
    <property type="entry name" value="Sig_transdc_His_kin_Hpt_dom"/>
</dbReference>
<dbReference type="InterPro" id="IPR036641">
    <property type="entry name" value="HPT_dom_sf"/>
</dbReference>
<evidence type="ECO:0000313" key="4">
    <source>
        <dbReference type="EMBL" id="GGP26399.1"/>
    </source>
</evidence>